<comment type="caution">
    <text evidence="2">The sequence shown here is derived from an EMBL/GenBank/DDBJ whole genome shotgun (WGS) entry which is preliminary data.</text>
</comment>
<proteinExistence type="predicted"/>
<dbReference type="AlphaFoldDB" id="A0A226BZF2"/>
<name>A0A226BZF2_9FIRM</name>
<dbReference type="Proteomes" id="UP000214588">
    <property type="component" value="Unassembled WGS sequence"/>
</dbReference>
<reference evidence="2 3" key="1">
    <citation type="submission" date="2017-06" db="EMBL/GenBank/DDBJ databases">
        <title>Draft Genome Sequence of Natranaerobius trueperi halophilic, alkalithermophilic bacteria from soda lakes.</title>
        <authorList>
            <person name="Zhao B."/>
        </authorList>
    </citation>
    <scope>NUCLEOTIDE SEQUENCE [LARGE SCALE GENOMIC DNA]</scope>
    <source>
        <strain evidence="2 3">DSM 18760</strain>
    </source>
</reference>
<evidence type="ECO:0000313" key="3">
    <source>
        <dbReference type="Proteomes" id="UP000214588"/>
    </source>
</evidence>
<dbReference type="Pfam" id="PF13751">
    <property type="entry name" value="DDE_Tnp_1_6"/>
    <property type="match status" value="1"/>
</dbReference>
<keyword evidence="3" id="KW-1185">Reference proteome</keyword>
<evidence type="ECO:0000259" key="1">
    <source>
        <dbReference type="Pfam" id="PF13751"/>
    </source>
</evidence>
<sequence length="68" mass="8259">MVLIVISRHIWQDSLDEAEHLRHTYCNKQIYEKRKSIERVFGDLKEKHGLRWTTLRGKSKVAVRFFIF</sequence>
<dbReference type="InterPro" id="IPR025668">
    <property type="entry name" value="Tnp_DDE_dom"/>
</dbReference>
<dbReference type="EMBL" id="NIQC01000006">
    <property type="protein sequence ID" value="OWZ84315.1"/>
    <property type="molecule type" value="Genomic_DNA"/>
</dbReference>
<gene>
    <name evidence="2" type="ORF">CDO51_04425</name>
</gene>
<protein>
    <submittedName>
        <fullName evidence="2">Transposase</fullName>
    </submittedName>
</protein>
<accession>A0A226BZF2</accession>
<organism evidence="2 3">
    <name type="scientific">Natranaerobius trueperi</name>
    <dbReference type="NCBI Taxonomy" id="759412"/>
    <lineage>
        <taxon>Bacteria</taxon>
        <taxon>Bacillati</taxon>
        <taxon>Bacillota</taxon>
        <taxon>Clostridia</taxon>
        <taxon>Natranaerobiales</taxon>
        <taxon>Natranaerobiaceae</taxon>
        <taxon>Natranaerobius</taxon>
    </lineage>
</organism>
<evidence type="ECO:0000313" key="2">
    <source>
        <dbReference type="EMBL" id="OWZ84315.1"/>
    </source>
</evidence>
<feature type="domain" description="Transposase DDE" evidence="1">
    <location>
        <begin position="7"/>
        <end position="66"/>
    </location>
</feature>